<dbReference type="PATRIC" id="fig|573.2307.peg.4621"/>
<keyword evidence="1" id="KW-0614">Plasmid</keyword>
<evidence type="ECO:0000313" key="4">
    <source>
        <dbReference type="Proteomes" id="UP000196447"/>
    </source>
</evidence>
<evidence type="ECO:0000313" key="3">
    <source>
        <dbReference type="EMBL" id="ROG91876.1"/>
    </source>
</evidence>
<geneLocation type="plasmid" evidence="1">
    <name>pENVA</name>
</geneLocation>
<evidence type="ECO:0000313" key="2">
    <source>
        <dbReference type="EMBL" id="OVF70699.1"/>
    </source>
</evidence>
<dbReference type="EMBL" id="MPYG04000154">
    <property type="protein sequence ID" value="ROG91876.1"/>
    <property type="molecule type" value="Genomic_DNA"/>
</dbReference>
<reference evidence="3 5" key="3">
    <citation type="submission" date="2018-10" db="EMBL/GenBank/DDBJ databases">
        <authorList>
            <person name="Vanduin D."/>
            <person name="Fouts D."/>
            <person name="Wright M."/>
            <person name="Sutton G."/>
            <person name="Nguyen K."/>
            <person name="Kreiswirth B."/>
            <person name="Chen L."/>
            <person name="Rojas L."/>
            <person name="Hujer A."/>
            <person name="Hujer K."/>
            <person name="Bonomo R."/>
            <person name="Adams M."/>
        </authorList>
    </citation>
    <scope>NUCLEOTIDE SEQUENCE [LARGE SCALE GENOMIC DNA]</scope>
    <source>
        <strain evidence="3 5">CRK0165</strain>
    </source>
</reference>
<name>A0A024HVP4_KLEPN</name>
<dbReference type="RefSeq" id="WP_024198085.1">
    <property type="nucleotide sequence ID" value="NZ_AP023338.1"/>
</dbReference>
<organism evidence="1">
    <name type="scientific">Klebsiella pneumoniae</name>
    <dbReference type="NCBI Taxonomy" id="573"/>
    <lineage>
        <taxon>Bacteria</taxon>
        <taxon>Pseudomonadati</taxon>
        <taxon>Pseudomonadota</taxon>
        <taxon>Gammaproteobacteria</taxon>
        <taxon>Enterobacterales</taxon>
        <taxon>Enterobacteriaceae</taxon>
        <taxon>Klebsiella/Raoultella group</taxon>
        <taxon>Klebsiella</taxon>
        <taxon>Klebsiella pneumoniae complex</taxon>
    </lineage>
</organism>
<accession>A0A024HVP4</accession>
<proteinExistence type="predicted"/>
<dbReference type="Proteomes" id="UP000196447">
    <property type="component" value="Unassembled WGS sequence"/>
</dbReference>
<gene>
    <name evidence="2" type="ORF">B5L96_15025</name>
    <name evidence="3" type="ORF">BL124_00021915</name>
    <name evidence="1" type="ORF">PENVA_0008</name>
</gene>
<reference evidence="2 4" key="2">
    <citation type="submission" date="2017-03" db="EMBL/GenBank/DDBJ databases">
        <authorList>
            <person name="Fouts D."/>
            <person name="Stalin M.J."/>
            <person name="Chen L."/>
            <person name="Wright M."/>
            <person name="Sutton G."/>
            <person name="Nguyen K."/>
            <person name="Vanduin D."/>
            <person name="Rojas L."/>
            <person name="Hujer A."/>
            <person name="Hujer K."/>
            <person name="Bonomo R."/>
            <person name="Kreiswirth B."/>
            <person name="Adams M."/>
        </authorList>
    </citation>
    <scope>NUCLEOTIDE SEQUENCE [LARGE SCALE GENOMIC DNA]</scope>
    <source>
        <strain evidence="2 4">39383</strain>
    </source>
</reference>
<dbReference type="AlphaFoldDB" id="A0A024HVP4"/>
<reference evidence="1" key="1">
    <citation type="journal article" date="2014" name="Antimicrob. Agents Chemother.">
        <title>IncH-Type Plasmid Harboring blaCTX-M-15, blaDHA-1, and qnrB4 Genes Recovered from Animal Isolates.</title>
        <authorList>
            <person name="Schluter A."/>
            <person name="Nordmann P."/>
            <person name="Bonnin R.A."/>
            <person name="Millemann Y."/>
            <person name="Eikmeyer F.G."/>
            <person name="Wibberg D."/>
            <person name="Puhler A."/>
            <person name="Poirel L."/>
        </authorList>
    </citation>
    <scope>NUCLEOTIDE SEQUENCE [LARGE SCALE GENOMIC DNA]</scope>
    <source>
        <strain evidence="1">Kp15</strain>
        <plasmid evidence="1">pENVA</plasmid>
    </source>
</reference>
<dbReference type="EMBL" id="HG918041">
    <property type="protein sequence ID" value="CDM79624.1"/>
    <property type="molecule type" value="Genomic_DNA"/>
</dbReference>
<dbReference type="EMBL" id="NDBK01000067">
    <property type="protein sequence ID" value="OVF70699.1"/>
    <property type="molecule type" value="Genomic_DNA"/>
</dbReference>
<sequence>MSDRTVFLNFLSQDTTPFITEVEMLIGGVPRIMYPDGTEQFADDETDTLLIYSPRLTEIELEAFCELNIEHYRTFHDANVKQLIRGDRVPLTPFWAE</sequence>
<protein>
    <submittedName>
        <fullName evidence="1">Uncharacterized protein</fullName>
    </submittedName>
</protein>
<evidence type="ECO:0000313" key="1">
    <source>
        <dbReference type="EMBL" id="CDM79624.1"/>
    </source>
</evidence>
<evidence type="ECO:0000313" key="5">
    <source>
        <dbReference type="Proteomes" id="UP000283322"/>
    </source>
</evidence>
<dbReference type="Proteomes" id="UP000283322">
    <property type="component" value="Unassembled WGS sequence"/>
</dbReference>